<name>A0ABZ3CY22_9GAMM</name>
<dbReference type="Proteomes" id="UP001453229">
    <property type="component" value="Chromosome"/>
</dbReference>
<reference evidence="10 11" key="1">
    <citation type="submission" date="2024-04" db="EMBL/GenBank/DDBJ databases">
        <title>Salinicola lusitanus LLJ914,a marine bacterium isolated from the Okinawa Trough.</title>
        <authorList>
            <person name="Li J."/>
        </authorList>
    </citation>
    <scope>NUCLEOTIDE SEQUENCE [LARGE SCALE GENOMIC DNA]</scope>
    <source>
        <strain evidence="10 11">LLJ914</strain>
    </source>
</reference>
<evidence type="ECO:0000313" key="10">
    <source>
        <dbReference type="EMBL" id="XAD56024.1"/>
    </source>
</evidence>
<evidence type="ECO:0000256" key="2">
    <source>
        <dbReference type="ARBA" id="ARBA00022490"/>
    </source>
</evidence>
<evidence type="ECO:0000256" key="3">
    <source>
        <dbReference type="ARBA" id="ARBA00022679"/>
    </source>
</evidence>
<protein>
    <recommendedName>
        <fullName evidence="8">Hydroxylysine kinase</fullName>
        <ecNumber evidence="7">2.7.1.81</ecNumber>
    </recommendedName>
</protein>
<dbReference type="InterPro" id="IPR050249">
    <property type="entry name" value="Pseudomonas-type_ThrB"/>
</dbReference>
<dbReference type="Gene3D" id="3.90.1200.10">
    <property type="match status" value="1"/>
</dbReference>
<keyword evidence="4" id="KW-0418">Kinase</keyword>
<proteinExistence type="predicted"/>
<evidence type="ECO:0000259" key="9">
    <source>
        <dbReference type="Pfam" id="PF01636"/>
    </source>
</evidence>
<dbReference type="EMBL" id="CP151919">
    <property type="protein sequence ID" value="XAD56024.1"/>
    <property type="molecule type" value="Genomic_DNA"/>
</dbReference>
<evidence type="ECO:0000256" key="6">
    <source>
        <dbReference type="ARBA" id="ARBA00037368"/>
    </source>
</evidence>
<evidence type="ECO:0000256" key="4">
    <source>
        <dbReference type="ARBA" id="ARBA00022777"/>
    </source>
</evidence>
<evidence type="ECO:0000256" key="8">
    <source>
        <dbReference type="ARBA" id="ARBA00040505"/>
    </source>
</evidence>
<dbReference type="InterPro" id="IPR011009">
    <property type="entry name" value="Kinase-like_dom_sf"/>
</dbReference>
<dbReference type="PANTHER" id="PTHR21064:SF1">
    <property type="entry name" value="HYDROXYLYSINE KINASE"/>
    <property type="match status" value="1"/>
</dbReference>
<comment type="function">
    <text evidence="6">Catalyzes the GTP-dependent phosphorylation of 5-hydroxy-L-lysine.</text>
</comment>
<dbReference type="RefSeq" id="WP_342596207.1">
    <property type="nucleotide sequence ID" value="NZ_CP151919.1"/>
</dbReference>
<keyword evidence="11" id="KW-1185">Reference proteome</keyword>
<dbReference type="EC" id="2.7.1.81" evidence="7"/>
<dbReference type="SUPFAM" id="SSF56112">
    <property type="entry name" value="Protein kinase-like (PK-like)"/>
    <property type="match status" value="1"/>
</dbReference>
<comment type="subcellular location">
    <subcellularLocation>
        <location evidence="1">Cytoplasm</location>
    </subcellularLocation>
</comment>
<accession>A0ABZ3CY22</accession>
<feature type="domain" description="Aminoglycoside phosphotransferase" evidence="9">
    <location>
        <begin position="39"/>
        <end position="277"/>
    </location>
</feature>
<gene>
    <name evidence="10" type="ORF">AAGT95_08565</name>
</gene>
<dbReference type="InterPro" id="IPR002575">
    <property type="entry name" value="Aminoglycoside_PTrfase"/>
</dbReference>
<evidence type="ECO:0000256" key="1">
    <source>
        <dbReference type="ARBA" id="ARBA00004496"/>
    </source>
</evidence>
<evidence type="ECO:0000313" key="11">
    <source>
        <dbReference type="Proteomes" id="UP001453229"/>
    </source>
</evidence>
<dbReference type="Pfam" id="PF01636">
    <property type="entry name" value="APH"/>
    <property type="match status" value="1"/>
</dbReference>
<dbReference type="PANTHER" id="PTHR21064">
    <property type="entry name" value="AMINOGLYCOSIDE PHOSPHOTRANSFERASE DOMAIN-CONTAINING PROTEIN-RELATED"/>
    <property type="match status" value="1"/>
</dbReference>
<keyword evidence="2" id="KW-0963">Cytoplasm</keyword>
<comment type="catalytic activity">
    <reaction evidence="5">
        <text>(5R)-5-hydroxy-L-lysine + GTP = (5R)-5-phosphooxy-L-lysine + GDP + H(+)</text>
        <dbReference type="Rhea" id="RHEA:19049"/>
        <dbReference type="ChEBI" id="CHEBI:15378"/>
        <dbReference type="ChEBI" id="CHEBI:37565"/>
        <dbReference type="ChEBI" id="CHEBI:57882"/>
        <dbReference type="ChEBI" id="CHEBI:58189"/>
        <dbReference type="ChEBI" id="CHEBI:58357"/>
        <dbReference type="EC" id="2.7.1.81"/>
    </reaction>
</comment>
<keyword evidence="3" id="KW-0808">Transferase</keyword>
<evidence type="ECO:0000256" key="5">
    <source>
        <dbReference type="ARBA" id="ARBA00036820"/>
    </source>
</evidence>
<sequence>MTTIPAHESTDVLAATALTVSPGTARRVLAERFGLAATLEPLSGERDCNFRAATADGQRYLLKFTHPAERQAVSDFQVRALMHLAEQDPALPVPRVLRDRDGDPAPPLRLDDGRVSHVRLSTFLPGTPLADRVASPRFQFRLGGWLARIDTALADFDHPVRELSMPWDLQRADDLLPQTDSLDDASRQRIRDLLQRFAEQLRPRLAVLPRQPIHNDLNGHNVLFAPTADDANAAPEHPAAIIDFGDMLFAPRVIDLAVAAAYQMKGAADPLAGALALIAGYHAHSPLDETECALLRGLIETRLAMAITIATHRAERYPQNADYLLRNTAASRRALEHCLSLPAATFQHRLREALDSPINPPGTGE</sequence>
<evidence type="ECO:0000256" key="7">
    <source>
        <dbReference type="ARBA" id="ARBA00038873"/>
    </source>
</evidence>
<organism evidence="10 11">
    <name type="scientific">Salinicola lusitanus</name>
    <dbReference type="NCBI Taxonomy" id="1949085"/>
    <lineage>
        <taxon>Bacteria</taxon>
        <taxon>Pseudomonadati</taxon>
        <taxon>Pseudomonadota</taxon>
        <taxon>Gammaproteobacteria</taxon>
        <taxon>Oceanospirillales</taxon>
        <taxon>Halomonadaceae</taxon>
        <taxon>Salinicola</taxon>
    </lineage>
</organism>